<dbReference type="PANTHER" id="PTHR10622:SF13">
    <property type="entry name" value="NACHT DOMAIN-CONTAINING PROTEIN"/>
    <property type="match status" value="1"/>
</dbReference>
<dbReference type="Pfam" id="PF24883">
    <property type="entry name" value="NPHP3_N"/>
    <property type="match status" value="1"/>
</dbReference>
<dbReference type="InterPro" id="IPR056884">
    <property type="entry name" value="NPHP3-like_N"/>
</dbReference>
<feature type="non-terminal residue" evidence="6">
    <location>
        <position position="886"/>
    </location>
</feature>
<dbReference type="Proteomes" id="UP000799750">
    <property type="component" value="Unassembled WGS sequence"/>
</dbReference>
<evidence type="ECO:0000256" key="3">
    <source>
        <dbReference type="SAM" id="MobiDB-lite"/>
    </source>
</evidence>
<dbReference type="Pfam" id="PF06985">
    <property type="entry name" value="HET"/>
    <property type="match status" value="1"/>
</dbReference>
<dbReference type="OrthoDB" id="1577640at2759"/>
<dbReference type="InterPro" id="IPR027417">
    <property type="entry name" value="P-loop_NTPase"/>
</dbReference>
<proteinExistence type="predicted"/>
<dbReference type="SUPFAM" id="SSF48403">
    <property type="entry name" value="Ankyrin repeat"/>
    <property type="match status" value="1"/>
</dbReference>
<organism evidence="6 7">
    <name type="scientific">Lophium mytilinum</name>
    <dbReference type="NCBI Taxonomy" id="390894"/>
    <lineage>
        <taxon>Eukaryota</taxon>
        <taxon>Fungi</taxon>
        <taxon>Dikarya</taxon>
        <taxon>Ascomycota</taxon>
        <taxon>Pezizomycotina</taxon>
        <taxon>Dothideomycetes</taxon>
        <taxon>Pleosporomycetidae</taxon>
        <taxon>Mytilinidiales</taxon>
        <taxon>Mytilinidiaceae</taxon>
        <taxon>Lophium</taxon>
    </lineage>
</organism>
<dbReference type="Gene3D" id="3.40.50.300">
    <property type="entry name" value="P-loop containing nucleotide triphosphate hydrolases"/>
    <property type="match status" value="1"/>
</dbReference>
<evidence type="ECO:0000313" key="6">
    <source>
        <dbReference type="EMBL" id="KAF2488658.1"/>
    </source>
</evidence>
<feature type="domain" description="Nephrocystin 3-like N-terminal" evidence="5">
    <location>
        <begin position="292"/>
        <end position="455"/>
    </location>
</feature>
<dbReference type="Pfam" id="PF12796">
    <property type="entry name" value="Ank_2"/>
    <property type="match status" value="1"/>
</dbReference>
<feature type="domain" description="Heterokaryon incompatibility" evidence="4">
    <location>
        <begin position="25"/>
        <end position="157"/>
    </location>
</feature>
<evidence type="ECO:0000256" key="1">
    <source>
        <dbReference type="ARBA" id="ARBA00022737"/>
    </source>
</evidence>
<dbReference type="PANTHER" id="PTHR10622">
    <property type="entry name" value="HET DOMAIN-CONTAINING PROTEIN"/>
    <property type="match status" value="1"/>
</dbReference>
<dbReference type="AlphaFoldDB" id="A0A6A6Q883"/>
<feature type="region of interest" description="Disordered" evidence="3">
    <location>
        <begin position="633"/>
        <end position="654"/>
    </location>
</feature>
<name>A0A6A6Q883_9PEZI</name>
<reference evidence="6" key="1">
    <citation type="journal article" date="2020" name="Stud. Mycol.">
        <title>101 Dothideomycetes genomes: a test case for predicting lifestyles and emergence of pathogens.</title>
        <authorList>
            <person name="Haridas S."/>
            <person name="Albert R."/>
            <person name="Binder M."/>
            <person name="Bloem J."/>
            <person name="Labutti K."/>
            <person name="Salamov A."/>
            <person name="Andreopoulos B."/>
            <person name="Baker S."/>
            <person name="Barry K."/>
            <person name="Bills G."/>
            <person name="Bluhm B."/>
            <person name="Cannon C."/>
            <person name="Castanera R."/>
            <person name="Culley D."/>
            <person name="Daum C."/>
            <person name="Ezra D."/>
            <person name="Gonzalez J."/>
            <person name="Henrissat B."/>
            <person name="Kuo A."/>
            <person name="Liang C."/>
            <person name="Lipzen A."/>
            <person name="Lutzoni F."/>
            <person name="Magnuson J."/>
            <person name="Mondo S."/>
            <person name="Nolan M."/>
            <person name="Ohm R."/>
            <person name="Pangilinan J."/>
            <person name="Park H.-J."/>
            <person name="Ramirez L."/>
            <person name="Alfaro M."/>
            <person name="Sun H."/>
            <person name="Tritt A."/>
            <person name="Yoshinaga Y."/>
            <person name="Zwiers L.-H."/>
            <person name="Turgeon B."/>
            <person name="Goodwin S."/>
            <person name="Spatafora J."/>
            <person name="Crous P."/>
            <person name="Grigoriev I."/>
        </authorList>
    </citation>
    <scope>NUCLEOTIDE SEQUENCE</scope>
    <source>
        <strain evidence="6">CBS 269.34</strain>
    </source>
</reference>
<gene>
    <name evidence="6" type="ORF">BU16DRAFT_576027</name>
</gene>
<dbReference type="InterPro" id="IPR002110">
    <property type="entry name" value="Ankyrin_rpt"/>
</dbReference>
<evidence type="ECO:0000256" key="2">
    <source>
        <dbReference type="PROSITE-ProRule" id="PRU00023"/>
    </source>
</evidence>
<dbReference type="InterPro" id="IPR010730">
    <property type="entry name" value="HET"/>
</dbReference>
<evidence type="ECO:0000259" key="5">
    <source>
        <dbReference type="Pfam" id="PF24883"/>
    </source>
</evidence>
<dbReference type="EMBL" id="MU004202">
    <property type="protein sequence ID" value="KAF2488658.1"/>
    <property type="molecule type" value="Genomic_DNA"/>
</dbReference>
<keyword evidence="7" id="KW-1185">Reference proteome</keyword>
<protein>
    <submittedName>
        <fullName evidence="6">HET-domain-containing protein</fullName>
    </submittedName>
</protein>
<sequence length="886" mass="101063">MRLLKLDDSGEFGLQEFYGDDVPDYAILSHTWGDANEEVTFKDLADHTAKEKEGYKKIDFCGKQAATDNLQYFWIDTCCIDRASSAELQESINYMWRWYRESKRCYVCLSDVSKKDEDDQADDFVKEESETNHLARSTSKSTFRRSKWFTRGWTLQELIAPSSVEFFSLEGVRICDKKSMEQQIHKITGIAIRALRGDALSTFSFDERMSWAVKRNTTREEDQAYSLLGIFDIHMTLLYSEGKENAFARLEKKYREGFQTPLDARLMKIRQWLSPPDPSINYHKALKQRQADTGIWFLESDEFANWKIDAHSYIWLHGIPGCGKTILSSTILQNVLQYCVDNNEKVVAYFFFDFNDAQKQVPELMIRSLISQLSQQCVKMPTALETFFASCQSKKQPPSLDDLLEVLHQMILVFPQSYLILDALDECADRAVLMDLLETMAGWRLYNLHVLVTSRKEHDIESSLESIVEKQNTICLETKLVDKDIQKYVRGRLRDDKSLRKWQKDPIMRREIEARLMEGAHGMFRWAACQLGTLGQCCNRSQLRKSLATLPPTLDETYNRILCAIDDINSEYAVRILRWLTFSSRPLSLDEVTEVIAIDPERDPAFDGEEVLEDPADVLRICSSLVTITTIEEPGKESDDDDGLPFPSKSSNPTGQTVALAHYSVKEYLVSERCRQSQAARYSMQHTPCNEFISKCCLGYILQFSAPDSVSAETLLNFKLADYSARFWIRHAQLATSKEIKDSLTRLILKLFSTRNGAYLNWIRLCDVENSWRDPDVARKLEDVRSPLYYASFSGLIEVVRLLSLGRAGADLDAQGGEDGNALQGASRNGHIACVELLLDKGANVNRKGEKFFYNPLQTASIGGHLSVVKLLLGRGADVNAEGGYY</sequence>
<keyword evidence="2" id="KW-0040">ANK repeat</keyword>
<accession>A0A6A6Q883</accession>
<evidence type="ECO:0000313" key="7">
    <source>
        <dbReference type="Proteomes" id="UP000799750"/>
    </source>
</evidence>
<dbReference type="InterPro" id="IPR036770">
    <property type="entry name" value="Ankyrin_rpt-contain_sf"/>
</dbReference>
<evidence type="ECO:0000259" key="4">
    <source>
        <dbReference type="Pfam" id="PF06985"/>
    </source>
</evidence>
<feature type="repeat" description="ANK" evidence="2">
    <location>
        <begin position="852"/>
        <end position="884"/>
    </location>
</feature>
<dbReference type="Gene3D" id="1.25.40.20">
    <property type="entry name" value="Ankyrin repeat-containing domain"/>
    <property type="match status" value="1"/>
</dbReference>
<dbReference type="PROSITE" id="PS50088">
    <property type="entry name" value="ANK_REPEAT"/>
    <property type="match status" value="2"/>
</dbReference>
<keyword evidence="1" id="KW-0677">Repeat</keyword>
<dbReference type="SUPFAM" id="SSF52540">
    <property type="entry name" value="P-loop containing nucleoside triphosphate hydrolases"/>
    <property type="match status" value="1"/>
</dbReference>
<dbReference type="PROSITE" id="PS50297">
    <property type="entry name" value="ANK_REP_REGION"/>
    <property type="match status" value="2"/>
</dbReference>
<dbReference type="SMART" id="SM00248">
    <property type="entry name" value="ANK"/>
    <property type="match status" value="3"/>
</dbReference>
<feature type="repeat" description="ANK" evidence="2">
    <location>
        <begin position="818"/>
        <end position="850"/>
    </location>
</feature>